<accession>A0A6F8PT06</accession>
<feature type="chain" id="PRO_5026054754" description="Lipid/polyisoprenoid-binding YceI-like domain-containing protein" evidence="1">
    <location>
        <begin position="23"/>
        <end position="157"/>
    </location>
</feature>
<dbReference type="KEGG" id="tse:THMIRHAS_05400"/>
<gene>
    <name evidence="2" type="ORF">THMIRHAS_05400</name>
</gene>
<sequence>MQLQKTMLLLACLMGFSGVASALGFNVDPIHSTVNYSAPTPTEAAVLDPLSGHISAQGAVLIQIPLQAQAQTMAVIQTQIDMPYLMQMPSQQRITLPATLELFGTSKQFALDVVVSKIYNGELMVTSMRPVMIHPQDFGSSQETPIAVNFVVSFTRS</sequence>
<organism evidence="2 3">
    <name type="scientific">Thiosulfatimonas sediminis</name>
    <dbReference type="NCBI Taxonomy" id="2675054"/>
    <lineage>
        <taxon>Bacteria</taxon>
        <taxon>Pseudomonadati</taxon>
        <taxon>Pseudomonadota</taxon>
        <taxon>Gammaproteobacteria</taxon>
        <taxon>Thiotrichales</taxon>
        <taxon>Piscirickettsiaceae</taxon>
        <taxon>Thiosulfatimonas</taxon>
    </lineage>
</organism>
<dbReference type="InterPro" id="IPR036761">
    <property type="entry name" value="TTHA0802/YceI-like_sf"/>
</dbReference>
<dbReference type="Gene3D" id="2.40.128.110">
    <property type="entry name" value="Lipid/polyisoprenoid-binding, YceI-like"/>
    <property type="match status" value="1"/>
</dbReference>
<proteinExistence type="predicted"/>
<name>A0A6F8PT06_9GAMM</name>
<keyword evidence="1" id="KW-0732">Signal</keyword>
<evidence type="ECO:0008006" key="4">
    <source>
        <dbReference type="Google" id="ProtNLM"/>
    </source>
</evidence>
<feature type="signal peptide" evidence="1">
    <location>
        <begin position="1"/>
        <end position="22"/>
    </location>
</feature>
<dbReference type="AlphaFoldDB" id="A0A6F8PT06"/>
<evidence type="ECO:0000256" key="1">
    <source>
        <dbReference type="SAM" id="SignalP"/>
    </source>
</evidence>
<dbReference type="EMBL" id="AP021889">
    <property type="protein sequence ID" value="BBP45167.1"/>
    <property type="molecule type" value="Genomic_DNA"/>
</dbReference>
<reference evidence="3" key="1">
    <citation type="submission" date="2019-11" db="EMBL/GenBank/DDBJ databases">
        <title>Isolation and characterization of two novel species in the genus Thiomicrorhabdus.</title>
        <authorList>
            <person name="Mochizuki J."/>
            <person name="Kojima H."/>
            <person name="Fukui M."/>
        </authorList>
    </citation>
    <scope>NUCLEOTIDE SEQUENCE [LARGE SCALE GENOMIC DNA]</scope>
    <source>
        <strain evidence="3">aks77</strain>
    </source>
</reference>
<evidence type="ECO:0000313" key="3">
    <source>
        <dbReference type="Proteomes" id="UP000501726"/>
    </source>
</evidence>
<protein>
    <recommendedName>
        <fullName evidence="4">Lipid/polyisoprenoid-binding YceI-like domain-containing protein</fullName>
    </recommendedName>
</protein>
<evidence type="ECO:0000313" key="2">
    <source>
        <dbReference type="EMBL" id="BBP45167.1"/>
    </source>
</evidence>
<dbReference type="Proteomes" id="UP000501726">
    <property type="component" value="Chromosome"/>
</dbReference>
<keyword evidence="3" id="KW-1185">Reference proteome</keyword>